<keyword evidence="1" id="KW-1133">Transmembrane helix</keyword>
<evidence type="ECO:0000256" key="1">
    <source>
        <dbReference type="SAM" id="Phobius"/>
    </source>
</evidence>
<evidence type="ECO:0000313" key="3">
    <source>
        <dbReference type="Proteomes" id="UP000242561"/>
    </source>
</evidence>
<reference evidence="2 3" key="1">
    <citation type="submission" date="2016-11" db="EMBL/GenBank/DDBJ databases">
        <title>Sphingorhabdus sp. LPB0140, isolated from marine environment.</title>
        <authorList>
            <person name="Kim E."/>
            <person name="Yi H."/>
        </authorList>
    </citation>
    <scope>NUCLEOTIDE SEQUENCE [LARGE SCALE GENOMIC DNA]</scope>
    <source>
        <strain evidence="2 3">LPB0140</strain>
    </source>
</reference>
<accession>A0A1L3J9N0</accession>
<feature type="transmembrane region" description="Helical" evidence="1">
    <location>
        <begin position="12"/>
        <end position="30"/>
    </location>
</feature>
<dbReference type="KEGG" id="sphl:LPB140_02145"/>
<organism evidence="2 3">
    <name type="scientific">Sphingorhabdus lutea</name>
    <dbReference type="NCBI Taxonomy" id="1913578"/>
    <lineage>
        <taxon>Bacteria</taxon>
        <taxon>Pseudomonadati</taxon>
        <taxon>Pseudomonadota</taxon>
        <taxon>Alphaproteobacteria</taxon>
        <taxon>Sphingomonadales</taxon>
        <taxon>Sphingomonadaceae</taxon>
        <taxon>Sphingorhabdus</taxon>
    </lineage>
</organism>
<dbReference type="OrthoDB" id="7427399at2"/>
<dbReference type="EMBL" id="CP018154">
    <property type="protein sequence ID" value="APG61829.1"/>
    <property type="molecule type" value="Genomic_DNA"/>
</dbReference>
<evidence type="ECO:0000313" key="2">
    <source>
        <dbReference type="EMBL" id="APG61829.1"/>
    </source>
</evidence>
<keyword evidence="1" id="KW-0812">Transmembrane</keyword>
<dbReference type="AlphaFoldDB" id="A0A1L3J9N0"/>
<dbReference type="STRING" id="1913578.LPB140_02145"/>
<keyword evidence="1" id="KW-0472">Membrane</keyword>
<protein>
    <submittedName>
        <fullName evidence="2">Uncharacterized protein</fullName>
    </submittedName>
</protein>
<keyword evidence="3" id="KW-1185">Reference proteome</keyword>
<name>A0A1L3J9N0_9SPHN</name>
<dbReference type="Proteomes" id="UP000242561">
    <property type="component" value="Chromosome"/>
</dbReference>
<dbReference type="RefSeq" id="WP_072558476.1">
    <property type="nucleotide sequence ID" value="NZ_CP018154.1"/>
</dbReference>
<gene>
    <name evidence="2" type="ORF">LPB140_02145</name>
</gene>
<proteinExistence type="predicted"/>
<sequence>MKQYVKKGKPISALAMIIGGWIFCRAIIIASQSPAPEIHHAPALMKLGKKTVEKNAVEKNADFTLTHFIYNQHKNTQYISAPRTFRPIPFAMNMAEKAAGEQRAQAILYPHLYPKFPNAAAQNEPLFSANQTTKPLNGKNATTIVTKQLSSSHNDKKFSLYAYAYIRPDQFERNSSLGILSPSYGGSQAAILVKYRIISGPSGQSLSIYSRISSAIGPFQDNIANDKDASLGISYIPSPALPLSINAEYRARNNGAHGPILFAAGGKDNIKLTQNIRASGYAQAGYYFGTRQGAFGDANFKITRQVFTKNKLGVNLGGGIWAAGQYERAPQDKIARIDIGPTINFHLKPNNSNIQLSADWRMRIAGNAANKSGPAITISAGF</sequence>